<comment type="caution">
    <text evidence="4">The sequence shown here is derived from an EMBL/GenBank/DDBJ whole genome shotgun (WGS) entry which is preliminary data.</text>
</comment>
<evidence type="ECO:0000256" key="1">
    <source>
        <dbReference type="SAM" id="MobiDB-lite"/>
    </source>
</evidence>
<dbReference type="AlphaFoldDB" id="A0A371PA24"/>
<evidence type="ECO:0000313" key="4">
    <source>
        <dbReference type="EMBL" id="REK72794.1"/>
    </source>
</evidence>
<feature type="compositionally biased region" description="Basic and acidic residues" evidence="1">
    <location>
        <begin position="114"/>
        <end position="125"/>
    </location>
</feature>
<dbReference type="InterPro" id="IPR024516">
    <property type="entry name" value="Mce_C"/>
</dbReference>
<dbReference type="OrthoDB" id="4741753at2"/>
<feature type="domain" description="Mce/MlaD" evidence="2">
    <location>
        <begin position="37"/>
        <end position="111"/>
    </location>
</feature>
<evidence type="ECO:0000259" key="3">
    <source>
        <dbReference type="Pfam" id="PF11887"/>
    </source>
</evidence>
<protein>
    <submittedName>
        <fullName evidence="4">MCE family protein</fullName>
    </submittedName>
</protein>
<dbReference type="Proteomes" id="UP000265581">
    <property type="component" value="Unassembled WGS sequence"/>
</dbReference>
<evidence type="ECO:0000259" key="2">
    <source>
        <dbReference type="Pfam" id="PF02470"/>
    </source>
</evidence>
<dbReference type="PANTHER" id="PTHR33371">
    <property type="entry name" value="INTERMEMBRANE PHOSPHOLIPID TRANSPORT SYSTEM BINDING PROTEIN MLAD-RELATED"/>
    <property type="match status" value="1"/>
</dbReference>
<sequence length="405" mass="41194">MLTTGIKAKLMVFVVVALLATAYLGARYVGIDFTRSSYSVTVDLPDAAGSFENGEVTYRGVPVGRIASLTATPEGAEAVLRIDGGAADIPADVSVKVADRSAIGEQYIDLRSDSKGGPKLADGDRLTAGGDSSPPPVEDVLRSARDFAGSVDTDSLKTVIDESYDATQGAGQNLSRLLDTSQTFIKAADTNFLVTSQLIQNSSRVLATQEAAAGSIRGFSQDLKTIASTLKSSDGDLRALIESTPAAAREIDKLFTQVGTPLGMLMGNLVSTAQIFGTNAGGVEDALITIPTAFSIGWAVNGSQGLNLGLAQSYFDPLPCTSGYGGTSVRPGLETSGGSPFNTKAGCTASPSSGTNVRGPGSVPKKPGSTAPVGDTSVGDNGRAGAAPTKVGVADSLSDLMGGAR</sequence>
<dbReference type="GO" id="GO:0005576">
    <property type="term" value="C:extracellular region"/>
    <property type="evidence" value="ECO:0007669"/>
    <property type="project" value="TreeGrafter"/>
</dbReference>
<reference evidence="4 5" key="1">
    <citation type="submission" date="2018-08" db="EMBL/GenBank/DDBJ databases">
        <title>Aeromicrobium sp. M2KJ-4, whole genome shotgun sequence.</title>
        <authorList>
            <person name="Tuo L."/>
        </authorList>
    </citation>
    <scope>NUCLEOTIDE SEQUENCE [LARGE SCALE GENOMIC DNA]</scope>
    <source>
        <strain evidence="4 5">M2KJ-4</strain>
    </source>
</reference>
<feature type="region of interest" description="Disordered" evidence="1">
    <location>
        <begin position="114"/>
        <end position="137"/>
    </location>
</feature>
<dbReference type="EMBL" id="QUBR01000001">
    <property type="protein sequence ID" value="REK72794.1"/>
    <property type="molecule type" value="Genomic_DNA"/>
</dbReference>
<dbReference type="Pfam" id="PF02470">
    <property type="entry name" value="MlaD"/>
    <property type="match status" value="1"/>
</dbReference>
<organism evidence="4 5">
    <name type="scientific">Aeromicrobium endophyticum</name>
    <dbReference type="NCBI Taxonomy" id="2292704"/>
    <lineage>
        <taxon>Bacteria</taxon>
        <taxon>Bacillati</taxon>
        <taxon>Actinomycetota</taxon>
        <taxon>Actinomycetes</taxon>
        <taxon>Propionibacteriales</taxon>
        <taxon>Nocardioidaceae</taxon>
        <taxon>Aeromicrobium</taxon>
    </lineage>
</organism>
<dbReference type="NCBIfam" id="TIGR00996">
    <property type="entry name" value="Mtu_fam_mce"/>
    <property type="match status" value="1"/>
</dbReference>
<feature type="region of interest" description="Disordered" evidence="1">
    <location>
        <begin position="329"/>
        <end position="405"/>
    </location>
</feature>
<dbReference type="RefSeq" id="WP_119702907.1">
    <property type="nucleotide sequence ID" value="NZ_JBHSOI010000001.1"/>
</dbReference>
<dbReference type="PANTHER" id="PTHR33371:SF16">
    <property type="entry name" value="MCE-FAMILY PROTEIN MCE3F"/>
    <property type="match status" value="1"/>
</dbReference>
<dbReference type="Pfam" id="PF11887">
    <property type="entry name" value="Mce4_CUP1"/>
    <property type="match status" value="1"/>
</dbReference>
<name>A0A371PA24_9ACTN</name>
<dbReference type="InterPro" id="IPR052336">
    <property type="entry name" value="MlaD_Phospholipid_Transporter"/>
</dbReference>
<gene>
    <name evidence="4" type="ORF">DX116_04115</name>
</gene>
<accession>A0A371PA24</accession>
<proteinExistence type="predicted"/>
<evidence type="ECO:0000313" key="5">
    <source>
        <dbReference type="Proteomes" id="UP000265581"/>
    </source>
</evidence>
<feature type="domain" description="Mammalian cell entry C-terminal" evidence="3">
    <location>
        <begin position="119"/>
        <end position="276"/>
    </location>
</feature>
<dbReference type="InterPro" id="IPR005693">
    <property type="entry name" value="Mce"/>
</dbReference>
<dbReference type="InterPro" id="IPR003399">
    <property type="entry name" value="Mce/MlaD"/>
</dbReference>
<keyword evidence="5" id="KW-1185">Reference proteome</keyword>